<dbReference type="EMBL" id="VJZC01000265">
    <property type="protein sequence ID" value="MPY61041.1"/>
    <property type="molecule type" value="Genomic_DNA"/>
</dbReference>
<evidence type="ECO:0000256" key="2">
    <source>
        <dbReference type="SAM" id="Phobius"/>
    </source>
</evidence>
<dbReference type="Pfam" id="PF19650">
    <property type="entry name" value="DUF6153"/>
    <property type="match status" value="1"/>
</dbReference>
<keyword evidence="4" id="KW-1185">Reference proteome</keyword>
<feature type="region of interest" description="Disordered" evidence="1">
    <location>
        <begin position="58"/>
        <end position="79"/>
    </location>
</feature>
<dbReference type="InterPro" id="IPR046151">
    <property type="entry name" value="DUF6153"/>
</dbReference>
<sequence>MNASRLARAGGALGHLLLVVVLALGVFVMHTVGHPEEHSGAATSSHSAVDVPGAGMAAMAAAHERPSHTTDSSPTTEQPAMSMDMASVCVAVFLGLWMLASLVRAALTRDVARTVALLARTPVGRHTDPPPRGPDLTQLSVLRT</sequence>
<evidence type="ECO:0000313" key="4">
    <source>
        <dbReference type="Proteomes" id="UP000400924"/>
    </source>
</evidence>
<protein>
    <submittedName>
        <fullName evidence="3">Uncharacterized protein</fullName>
    </submittedName>
</protein>
<keyword evidence="2" id="KW-1133">Transmembrane helix</keyword>
<feature type="transmembrane region" description="Helical" evidence="2">
    <location>
        <begin position="12"/>
        <end position="32"/>
    </location>
</feature>
<feature type="transmembrane region" description="Helical" evidence="2">
    <location>
        <begin position="85"/>
        <end position="107"/>
    </location>
</feature>
<name>A0A5N8XNW0_9ACTN</name>
<dbReference type="Proteomes" id="UP000400924">
    <property type="component" value="Unassembled WGS sequence"/>
</dbReference>
<dbReference type="AlphaFoldDB" id="A0A5N8XNW0"/>
<organism evidence="3 4">
    <name type="scientific">Streptomyces spongiae</name>
    <dbReference type="NCBI Taxonomy" id="565072"/>
    <lineage>
        <taxon>Bacteria</taxon>
        <taxon>Bacillati</taxon>
        <taxon>Actinomycetota</taxon>
        <taxon>Actinomycetes</taxon>
        <taxon>Kitasatosporales</taxon>
        <taxon>Streptomycetaceae</taxon>
        <taxon>Streptomyces</taxon>
    </lineage>
</organism>
<feature type="compositionally biased region" description="Polar residues" evidence="1">
    <location>
        <begin position="69"/>
        <end position="79"/>
    </location>
</feature>
<gene>
    <name evidence="3" type="ORF">FNH08_29040</name>
</gene>
<dbReference type="RefSeq" id="WP_322725653.1">
    <property type="nucleotide sequence ID" value="NZ_VJZC01000265.1"/>
</dbReference>
<reference evidence="3 4" key="1">
    <citation type="submission" date="2019-07" db="EMBL/GenBank/DDBJ databases">
        <title>New species of Amycolatopsis and Streptomyces.</title>
        <authorList>
            <person name="Duangmal K."/>
            <person name="Teo W.F.A."/>
            <person name="Lipun K."/>
        </authorList>
    </citation>
    <scope>NUCLEOTIDE SEQUENCE [LARGE SCALE GENOMIC DNA]</scope>
    <source>
        <strain evidence="3 4">NBRC 106415</strain>
    </source>
</reference>
<feature type="region of interest" description="Disordered" evidence="1">
    <location>
        <begin position="122"/>
        <end position="144"/>
    </location>
</feature>
<keyword evidence="2" id="KW-0812">Transmembrane</keyword>
<accession>A0A5N8XNW0</accession>
<evidence type="ECO:0000256" key="1">
    <source>
        <dbReference type="SAM" id="MobiDB-lite"/>
    </source>
</evidence>
<evidence type="ECO:0000313" key="3">
    <source>
        <dbReference type="EMBL" id="MPY61041.1"/>
    </source>
</evidence>
<keyword evidence="2" id="KW-0472">Membrane</keyword>
<proteinExistence type="predicted"/>
<comment type="caution">
    <text evidence="3">The sequence shown here is derived from an EMBL/GenBank/DDBJ whole genome shotgun (WGS) entry which is preliminary data.</text>
</comment>